<dbReference type="PANTHER" id="PTHR46622:SF1">
    <property type="entry name" value="DNA-DEPENDENT METALLOPROTEASE WSS1"/>
    <property type="match status" value="1"/>
</dbReference>
<dbReference type="AlphaFoldDB" id="A0AAJ0FBG0"/>
<dbReference type="InterPro" id="IPR053000">
    <property type="entry name" value="WSS1-like_metalloprotease"/>
</dbReference>
<dbReference type="GO" id="GO:0008237">
    <property type="term" value="F:metallopeptidase activity"/>
    <property type="evidence" value="ECO:0007669"/>
    <property type="project" value="TreeGrafter"/>
</dbReference>
<evidence type="ECO:0000313" key="9">
    <source>
        <dbReference type="Proteomes" id="UP001239445"/>
    </source>
</evidence>
<comment type="caution">
    <text evidence="8">The sequence shown here is derived from an EMBL/GenBank/DDBJ whole genome shotgun (WGS) entry which is preliminary data.</text>
</comment>
<feature type="domain" description="WLM" evidence="7">
    <location>
        <begin position="1"/>
        <end position="195"/>
    </location>
</feature>
<evidence type="ECO:0000256" key="1">
    <source>
        <dbReference type="ARBA" id="ARBA00022723"/>
    </source>
</evidence>
<sequence length="440" mass="48363">MPEHDALVLSYSHLRDFPREKDALHTLKKIASLVKPIMRARGWKVGELAEFYPEQQNLLGLNVNRGQRILLRLRYPGDRNQFLPVEQVTDTMLHELSHIVHGPHDAKFHALWDQLRDEHQNLALKGYTGEGFLSDGHRLGGRRVPIEEARRLARAAAEKRRTLSAGSGKRLGGAAPRPGQDIRNVIVSAIERRNRTLQGCGNTNHNEREIQEISDSATRNGFKTKAEEDAANEAAIAQALWELVQEDERAKYGDGYIPPTAENPTGNGGGAVLDGGRTAKPTLPQASSSRTTGPSNRTASGSSSKGNESISKPPVPTATKPRLPPEPELPQEEDIWECEVCTLHNPASFLICEACTTERSASNSRDLAMKAAARNKRTRTTVDPSSSPVKTPPAAKRRTEGGSSQQTASVSNTWQCSFCGNLMDRQWWTCSICGKMKDSS</sequence>
<dbReference type="InterPro" id="IPR036443">
    <property type="entry name" value="Znf_RanBP2_sf"/>
</dbReference>
<dbReference type="InterPro" id="IPR013536">
    <property type="entry name" value="WLM_dom"/>
</dbReference>
<dbReference type="PROSITE" id="PS50199">
    <property type="entry name" value="ZF_RANBP2_2"/>
    <property type="match status" value="1"/>
</dbReference>
<dbReference type="PANTHER" id="PTHR46622">
    <property type="entry name" value="DNA-DEPENDENT METALLOPROTEASE WSS1"/>
    <property type="match status" value="1"/>
</dbReference>
<dbReference type="GO" id="GO:0008270">
    <property type="term" value="F:zinc ion binding"/>
    <property type="evidence" value="ECO:0007669"/>
    <property type="project" value="UniProtKB-KW"/>
</dbReference>
<dbReference type="Proteomes" id="UP001239445">
    <property type="component" value="Unassembled WGS sequence"/>
</dbReference>
<feature type="region of interest" description="Disordered" evidence="5">
    <location>
        <begin position="252"/>
        <end position="330"/>
    </location>
</feature>
<dbReference type="PROSITE" id="PS51397">
    <property type="entry name" value="WLM"/>
    <property type="match status" value="1"/>
</dbReference>
<keyword evidence="3" id="KW-0862">Zinc</keyword>
<feature type="region of interest" description="Disordered" evidence="5">
    <location>
        <begin position="158"/>
        <end position="179"/>
    </location>
</feature>
<evidence type="ECO:0000259" key="6">
    <source>
        <dbReference type="PROSITE" id="PS50199"/>
    </source>
</evidence>
<accession>A0AAJ0FBG0</accession>
<feature type="compositionally biased region" description="Polar residues" evidence="5">
    <location>
        <begin position="284"/>
        <end position="299"/>
    </location>
</feature>
<proteinExistence type="predicted"/>
<gene>
    <name evidence="8" type="ORF">QBC47DRAFT_301858</name>
</gene>
<dbReference type="GO" id="GO:0005634">
    <property type="term" value="C:nucleus"/>
    <property type="evidence" value="ECO:0007669"/>
    <property type="project" value="TreeGrafter"/>
</dbReference>
<dbReference type="InterPro" id="IPR001876">
    <property type="entry name" value="Znf_RanBP2"/>
</dbReference>
<organism evidence="8 9">
    <name type="scientific">Echria macrotheca</name>
    <dbReference type="NCBI Taxonomy" id="438768"/>
    <lineage>
        <taxon>Eukaryota</taxon>
        <taxon>Fungi</taxon>
        <taxon>Dikarya</taxon>
        <taxon>Ascomycota</taxon>
        <taxon>Pezizomycotina</taxon>
        <taxon>Sordariomycetes</taxon>
        <taxon>Sordariomycetidae</taxon>
        <taxon>Sordariales</taxon>
        <taxon>Schizotheciaceae</taxon>
        <taxon>Echria</taxon>
    </lineage>
</organism>
<name>A0AAJ0FBG0_9PEZI</name>
<dbReference type="PROSITE" id="PS01358">
    <property type="entry name" value="ZF_RANBP2_1"/>
    <property type="match status" value="1"/>
</dbReference>
<feature type="region of interest" description="Disordered" evidence="5">
    <location>
        <begin position="363"/>
        <end position="407"/>
    </location>
</feature>
<evidence type="ECO:0000256" key="4">
    <source>
        <dbReference type="PROSITE-ProRule" id="PRU00322"/>
    </source>
</evidence>
<dbReference type="Pfam" id="PF08325">
    <property type="entry name" value="WLM"/>
    <property type="match status" value="1"/>
</dbReference>
<keyword evidence="2 4" id="KW-0863">Zinc-finger</keyword>
<dbReference type="SMART" id="SM00547">
    <property type="entry name" value="ZnF_RBZ"/>
    <property type="match status" value="2"/>
</dbReference>
<dbReference type="EMBL" id="MU839834">
    <property type="protein sequence ID" value="KAK1755324.1"/>
    <property type="molecule type" value="Genomic_DNA"/>
</dbReference>
<feature type="domain" description="RanBP2-type" evidence="6">
    <location>
        <begin position="332"/>
        <end position="361"/>
    </location>
</feature>
<reference evidence="8" key="1">
    <citation type="submission" date="2023-06" db="EMBL/GenBank/DDBJ databases">
        <title>Genome-scale phylogeny and comparative genomics of the fungal order Sordariales.</title>
        <authorList>
            <consortium name="Lawrence Berkeley National Laboratory"/>
            <person name="Hensen N."/>
            <person name="Bonometti L."/>
            <person name="Westerberg I."/>
            <person name="Brannstrom I.O."/>
            <person name="Guillou S."/>
            <person name="Cros-Aarteil S."/>
            <person name="Calhoun S."/>
            <person name="Haridas S."/>
            <person name="Kuo A."/>
            <person name="Mondo S."/>
            <person name="Pangilinan J."/>
            <person name="Riley R."/>
            <person name="Labutti K."/>
            <person name="Andreopoulos B."/>
            <person name="Lipzen A."/>
            <person name="Chen C."/>
            <person name="Yanf M."/>
            <person name="Daum C."/>
            <person name="Ng V."/>
            <person name="Clum A."/>
            <person name="Steindorff A."/>
            <person name="Ohm R."/>
            <person name="Martin F."/>
            <person name="Silar P."/>
            <person name="Natvig D."/>
            <person name="Lalanne C."/>
            <person name="Gautier V."/>
            <person name="Ament-Velasquez S.L."/>
            <person name="Kruys A."/>
            <person name="Hutchinson M.I."/>
            <person name="Powell A.J."/>
            <person name="Barry K."/>
            <person name="Miller A.N."/>
            <person name="Grigoriev I.V."/>
            <person name="Debuchy R."/>
            <person name="Gladieux P."/>
            <person name="Thoren M.H."/>
            <person name="Johannesson H."/>
        </authorList>
    </citation>
    <scope>NUCLEOTIDE SEQUENCE</scope>
    <source>
        <strain evidence="8">PSN4</strain>
    </source>
</reference>
<dbReference type="GO" id="GO:0006281">
    <property type="term" value="P:DNA repair"/>
    <property type="evidence" value="ECO:0007669"/>
    <property type="project" value="TreeGrafter"/>
</dbReference>
<dbReference type="Gene3D" id="4.10.1060.10">
    <property type="entry name" value="Zinc finger, RanBP2-type"/>
    <property type="match status" value="1"/>
</dbReference>
<protein>
    <submittedName>
        <fullName evidence="8">WLM domain-containing protein</fullName>
    </submittedName>
</protein>
<evidence type="ECO:0000256" key="5">
    <source>
        <dbReference type="SAM" id="MobiDB-lite"/>
    </source>
</evidence>
<evidence type="ECO:0000256" key="3">
    <source>
        <dbReference type="ARBA" id="ARBA00022833"/>
    </source>
</evidence>
<evidence type="ECO:0000256" key="2">
    <source>
        <dbReference type="ARBA" id="ARBA00022771"/>
    </source>
</evidence>
<evidence type="ECO:0000259" key="7">
    <source>
        <dbReference type="PROSITE" id="PS51397"/>
    </source>
</evidence>
<keyword evidence="1" id="KW-0479">Metal-binding</keyword>
<evidence type="ECO:0000313" key="8">
    <source>
        <dbReference type="EMBL" id="KAK1755324.1"/>
    </source>
</evidence>
<keyword evidence="9" id="KW-1185">Reference proteome</keyword>
<feature type="compositionally biased region" description="Low complexity" evidence="5">
    <location>
        <begin position="300"/>
        <end position="312"/>
    </location>
</feature>
<dbReference type="SUPFAM" id="SSF90209">
    <property type="entry name" value="Ran binding protein zinc finger-like"/>
    <property type="match status" value="1"/>
</dbReference>